<dbReference type="AlphaFoldDB" id="A0AA88E3Q2"/>
<reference evidence="1" key="1">
    <citation type="submission" date="2023-07" db="EMBL/GenBank/DDBJ databases">
        <title>draft genome sequence of fig (Ficus carica).</title>
        <authorList>
            <person name="Takahashi T."/>
            <person name="Nishimura K."/>
        </authorList>
    </citation>
    <scope>NUCLEOTIDE SEQUENCE</scope>
</reference>
<organism evidence="1 2">
    <name type="scientific">Ficus carica</name>
    <name type="common">Common fig</name>
    <dbReference type="NCBI Taxonomy" id="3494"/>
    <lineage>
        <taxon>Eukaryota</taxon>
        <taxon>Viridiplantae</taxon>
        <taxon>Streptophyta</taxon>
        <taxon>Embryophyta</taxon>
        <taxon>Tracheophyta</taxon>
        <taxon>Spermatophyta</taxon>
        <taxon>Magnoliopsida</taxon>
        <taxon>eudicotyledons</taxon>
        <taxon>Gunneridae</taxon>
        <taxon>Pentapetalae</taxon>
        <taxon>rosids</taxon>
        <taxon>fabids</taxon>
        <taxon>Rosales</taxon>
        <taxon>Moraceae</taxon>
        <taxon>Ficeae</taxon>
        <taxon>Ficus</taxon>
    </lineage>
</organism>
<dbReference type="EMBL" id="BTGU01000151">
    <property type="protein sequence ID" value="GMN63509.1"/>
    <property type="molecule type" value="Genomic_DNA"/>
</dbReference>
<evidence type="ECO:0000313" key="1">
    <source>
        <dbReference type="EMBL" id="GMN63509.1"/>
    </source>
</evidence>
<proteinExistence type="predicted"/>
<dbReference type="Proteomes" id="UP001187192">
    <property type="component" value="Unassembled WGS sequence"/>
</dbReference>
<evidence type="ECO:0000313" key="2">
    <source>
        <dbReference type="Proteomes" id="UP001187192"/>
    </source>
</evidence>
<sequence>MTMEWRRRWCFYVEVTMEMYGGCPWCVELVVDEEMVMGCVNVRMKITVVVVVDPRQ</sequence>
<protein>
    <submittedName>
        <fullName evidence="1">Uncharacterized protein</fullName>
    </submittedName>
</protein>
<keyword evidence="2" id="KW-1185">Reference proteome</keyword>
<name>A0AA88E3Q2_FICCA</name>
<gene>
    <name evidence="1" type="ORF">TIFTF001_032592</name>
</gene>
<comment type="caution">
    <text evidence="1">The sequence shown here is derived from an EMBL/GenBank/DDBJ whole genome shotgun (WGS) entry which is preliminary data.</text>
</comment>
<accession>A0AA88E3Q2</accession>